<evidence type="ECO:0000313" key="7">
    <source>
        <dbReference type="EMBL" id="CAB4835221.1"/>
    </source>
</evidence>
<comment type="similarity">
    <text evidence="1">Belongs to the universal ribosomal protein uL29 family.</text>
</comment>
<organism evidence="7">
    <name type="scientific">freshwater metagenome</name>
    <dbReference type="NCBI Taxonomy" id="449393"/>
    <lineage>
        <taxon>unclassified sequences</taxon>
        <taxon>metagenomes</taxon>
        <taxon>ecological metagenomes</taxon>
    </lineage>
</organism>
<dbReference type="SUPFAM" id="SSF46561">
    <property type="entry name" value="Ribosomal protein L29 (L29p)"/>
    <property type="match status" value="1"/>
</dbReference>
<gene>
    <name evidence="6" type="ORF">UFOPK2754_03264</name>
    <name evidence="7" type="ORF">UFOPK3139_02354</name>
    <name evidence="8" type="ORF">UFOPK3967_02342</name>
</gene>
<dbReference type="PANTHER" id="PTHR10916:SF0">
    <property type="entry name" value="LARGE RIBOSOMAL SUBUNIT PROTEIN UL29C"/>
    <property type="match status" value="1"/>
</dbReference>
<dbReference type="InterPro" id="IPR036049">
    <property type="entry name" value="Ribosomal_uL29_sf"/>
</dbReference>
<dbReference type="InterPro" id="IPR018254">
    <property type="entry name" value="Ribosomal_uL29_CS"/>
</dbReference>
<evidence type="ECO:0000256" key="4">
    <source>
        <dbReference type="ARBA" id="ARBA00035204"/>
    </source>
</evidence>
<keyword evidence="2" id="KW-0689">Ribosomal protein</keyword>
<dbReference type="GO" id="GO:0006412">
    <property type="term" value="P:translation"/>
    <property type="evidence" value="ECO:0007669"/>
    <property type="project" value="InterPro"/>
</dbReference>
<evidence type="ECO:0000256" key="2">
    <source>
        <dbReference type="ARBA" id="ARBA00022980"/>
    </source>
</evidence>
<dbReference type="CDD" id="cd00427">
    <property type="entry name" value="Ribosomal_L29_HIP"/>
    <property type="match status" value="1"/>
</dbReference>
<dbReference type="GO" id="GO:0003735">
    <property type="term" value="F:structural constituent of ribosome"/>
    <property type="evidence" value="ECO:0007669"/>
    <property type="project" value="InterPro"/>
</dbReference>
<dbReference type="Pfam" id="PF00831">
    <property type="entry name" value="Ribosomal_L29"/>
    <property type="match status" value="1"/>
</dbReference>
<dbReference type="EMBL" id="CAEZYR010000209">
    <property type="protein sequence ID" value="CAB4774189.1"/>
    <property type="molecule type" value="Genomic_DNA"/>
</dbReference>
<dbReference type="FunFam" id="1.10.287.310:FF:000001">
    <property type="entry name" value="50S ribosomal protein L29"/>
    <property type="match status" value="1"/>
</dbReference>
<dbReference type="Gene3D" id="1.10.287.310">
    <property type="match status" value="1"/>
</dbReference>
<name>A0A6J7AQH9_9ZZZZ</name>
<dbReference type="PROSITE" id="PS00579">
    <property type="entry name" value="RIBOSOMAL_L29"/>
    <property type="match status" value="1"/>
</dbReference>
<reference evidence="7" key="1">
    <citation type="submission" date="2020-05" db="EMBL/GenBank/DDBJ databases">
        <authorList>
            <person name="Chiriac C."/>
            <person name="Salcher M."/>
            <person name="Ghai R."/>
            <person name="Kavagutti S V."/>
        </authorList>
    </citation>
    <scope>NUCLEOTIDE SEQUENCE</scope>
</reference>
<evidence type="ECO:0000313" key="6">
    <source>
        <dbReference type="EMBL" id="CAB4774189.1"/>
    </source>
</evidence>
<keyword evidence="3" id="KW-0687">Ribonucleoprotein</keyword>
<dbReference type="NCBIfam" id="TIGR00012">
    <property type="entry name" value="L29"/>
    <property type="match status" value="1"/>
</dbReference>
<dbReference type="InterPro" id="IPR001854">
    <property type="entry name" value="Ribosomal_uL29"/>
</dbReference>
<dbReference type="EMBL" id="CAFABA010000117">
    <property type="protein sequence ID" value="CAB4835221.1"/>
    <property type="molecule type" value="Genomic_DNA"/>
</dbReference>
<sequence length="77" mass="8671">MANTKATELSSMSDDEVREQLDHAKDALFKLRFQRAVGQLENHASIKKTKRDVARVMTEIRAREIVAAESLAEGSNR</sequence>
<evidence type="ECO:0000313" key="8">
    <source>
        <dbReference type="EMBL" id="CAB5012973.1"/>
    </source>
</evidence>
<proteinExistence type="inferred from homology"/>
<evidence type="ECO:0000256" key="3">
    <source>
        <dbReference type="ARBA" id="ARBA00023274"/>
    </source>
</evidence>
<dbReference type="GO" id="GO:0022625">
    <property type="term" value="C:cytosolic large ribosomal subunit"/>
    <property type="evidence" value="ECO:0007669"/>
    <property type="project" value="TreeGrafter"/>
</dbReference>
<evidence type="ECO:0000256" key="1">
    <source>
        <dbReference type="ARBA" id="ARBA00009254"/>
    </source>
</evidence>
<protein>
    <recommendedName>
        <fullName evidence="4">Large ribosomal subunit protein uL29</fullName>
    </recommendedName>
    <alternativeName>
        <fullName evidence="5">50S ribosomal protein L29</fullName>
    </alternativeName>
</protein>
<dbReference type="PANTHER" id="PTHR10916">
    <property type="entry name" value="60S RIBOSOMAL PROTEIN L35/50S RIBOSOMAL PROTEIN L29"/>
    <property type="match status" value="1"/>
</dbReference>
<dbReference type="AlphaFoldDB" id="A0A6J7AQH9"/>
<dbReference type="EMBL" id="CAFBOS010000172">
    <property type="protein sequence ID" value="CAB5012973.1"/>
    <property type="molecule type" value="Genomic_DNA"/>
</dbReference>
<evidence type="ECO:0000256" key="5">
    <source>
        <dbReference type="ARBA" id="ARBA00035476"/>
    </source>
</evidence>
<accession>A0A6J7AQH9</accession>
<dbReference type="HAMAP" id="MF_00374">
    <property type="entry name" value="Ribosomal_uL29"/>
    <property type="match status" value="1"/>
</dbReference>
<dbReference type="InterPro" id="IPR050063">
    <property type="entry name" value="Ribosomal_protein_uL29"/>
</dbReference>